<gene>
    <name evidence="4" type="ORF">QTP70_028482</name>
</gene>
<feature type="region of interest" description="Disordered" evidence="3">
    <location>
        <begin position="28"/>
        <end position="169"/>
    </location>
</feature>
<feature type="compositionally biased region" description="Basic and acidic residues" evidence="3">
    <location>
        <begin position="158"/>
        <end position="169"/>
    </location>
</feature>
<feature type="compositionally biased region" description="Polar residues" evidence="3">
    <location>
        <begin position="267"/>
        <end position="287"/>
    </location>
</feature>
<evidence type="ECO:0000256" key="3">
    <source>
        <dbReference type="SAM" id="MobiDB-lite"/>
    </source>
</evidence>
<feature type="compositionally biased region" description="Basic residues" evidence="3">
    <location>
        <begin position="134"/>
        <end position="149"/>
    </location>
</feature>
<dbReference type="InterPro" id="IPR001130">
    <property type="entry name" value="TatD-like"/>
</dbReference>
<keyword evidence="5" id="KW-1185">Reference proteome</keyword>
<dbReference type="AlphaFoldDB" id="A0AAE0VDP6"/>
<protein>
    <submittedName>
        <fullName evidence="4">Uncharacterized protein</fullName>
    </submittedName>
</protein>
<evidence type="ECO:0000256" key="2">
    <source>
        <dbReference type="ARBA" id="ARBA00022801"/>
    </source>
</evidence>
<evidence type="ECO:0000256" key="1">
    <source>
        <dbReference type="ARBA" id="ARBA00009275"/>
    </source>
</evidence>
<sequence>MTNEKTKVKFTWLRTAFVSPTKFQKNDLGLARPTRWGGDARDESCKESSPSLDVSSSSVGLGEMANINLSTPQGRRVTPSQTPSTQKTHCLPCRLFDNEKSPSSTAGEKRKDRTPEEGSKVIYLRALGAALGNRQRKSSHTNDRTKRRQSQTAPIETLDVKPETERNAEHSFCSFSEETASVQSEEHTHTPHIIVDIEEEENAVVSHTEVNRRGVKFSQDECFERVHMCKMDGEAGDADTPPPVEYVPPPTVTLALQTSFGVPWNDPSHQPTTSSWSTWREGNSSASKKTHLPSNLVVDLGQDLSFNEPIGPSPSHSDSCALPPSELCEFSPVFRHRSSYASMRYGLTSPLTDDIVARRRSAGSEPLWLSDVNSLGFIDTHCHLDMLYGKLGFRGSFRSFREEYNSSFPAEFRGCITDFCNPRITQKEAIWEWLLGEEFVWGAFGCHPHFAKEYNSTHEQSIMGAMRHPKTVAFGEIGLDYSHKNSTNHNKQKKVFERQLRLAVSLGKPLVIHCRNADDDLLDIMKKCVPRDYKIHRHCFTNSYSVIEPFLSEFPNLCVGFTALVTNPNAVEARDAVRKIPLDRILLETDAPYFRPKQVAPSVCRFSHPGMGIHTLQEISVLKKELFPTVLKTIRQNTTHIYGL</sequence>
<dbReference type="InterPro" id="IPR018228">
    <property type="entry name" value="DNase_TatD-rel_CS"/>
</dbReference>
<dbReference type="PANTHER" id="PTHR46363">
    <property type="entry name" value="DEOXYRIBONUCLEASE TATDN2-RELATED"/>
    <property type="match status" value="1"/>
</dbReference>
<keyword evidence="2" id="KW-0378">Hydrolase</keyword>
<dbReference type="PROSITE" id="PS01090">
    <property type="entry name" value="TATD_2"/>
    <property type="match status" value="1"/>
</dbReference>
<evidence type="ECO:0000313" key="4">
    <source>
        <dbReference type="EMBL" id="KAK3557524.1"/>
    </source>
</evidence>
<organism evidence="4 5">
    <name type="scientific">Hemibagrus guttatus</name>
    <dbReference type="NCBI Taxonomy" id="175788"/>
    <lineage>
        <taxon>Eukaryota</taxon>
        <taxon>Metazoa</taxon>
        <taxon>Chordata</taxon>
        <taxon>Craniata</taxon>
        <taxon>Vertebrata</taxon>
        <taxon>Euteleostomi</taxon>
        <taxon>Actinopterygii</taxon>
        <taxon>Neopterygii</taxon>
        <taxon>Teleostei</taxon>
        <taxon>Ostariophysi</taxon>
        <taxon>Siluriformes</taxon>
        <taxon>Bagridae</taxon>
        <taxon>Hemibagrus</taxon>
    </lineage>
</organism>
<accession>A0AAE0VDP6</accession>
<dbReference type="InterPro" id="IPR032466">
    <property type="entry name" value="Metal_Hydrolase"/>
</dbReference>
<comment type="similarity">
    <text evidence="1">Belongs to the metallo-dependent hydrolases superfamily. TatD-type hydrolase family.</text>
</comment>
<comment type="caution">
    <text evidence="4">The sequence shown here is derived from an EMBL/GenBank/DDBJ whole genome shotgun (WGS) entry which is preliminary data.</text>
</comment>
<dbReference type="Proteomes" id="UP001274896">
    <property type="component" value="Unassembled WGS sequence"/>
</dbReference>
<feature type="compositionally biased region" description="Low complexity" evidence="3">
    <location>
        <begin position="48"/>
        <end position="62"/>
    </location>
</feature>
<dbReference type="EMBL" id="JAUCMX010000001">
    <property type="protein sequence ID" value="KAK3557524.1"/>
    <property type="molecule type" value="Genomic_DNA"/>
</dbReference>
<dbReference type="FunFam" id="3.20.20.140:FF:000027">
    <property type="entry name" value="putative deoxyribonuclease TATDN2"/>
    <property type="match status" value="1"/>
</dbReference>
<dbReference type="PROSITE" id="PS01137">
    <property type="entry name" value="TATD_1"/>
    <property type="match status" value="1"/>
</dbReference>
<name>A0AAE0VDP6_9TELE</name>
<dbReference type="PROSITE" id="PS01091">
    <property type="entry name" value="TATD_3"/>
    <property type="match status" value="1"/>
</dbReference>
<feature type="region of interest" description="Disordered" evidence="3">
    <location>
        <begin position="262"/>
        <end position="288"/>
    </location>
</feature>
<reference evidence="4" key="1">
    <citation type="submission" date="2023-06" db="EMBL/GenBank/DDBJ databases">
        <title>Male Hemibagrus guttatus genome.</title>
        <authorList>
            <person name="Bian C."/>
        </authorList>
    </citation>
    <scope>NUCLEOTIDE SEQUENCE</scope>
    <source>
        <strain evidence="4">Male_cb2023</strain>
        <tissue evidence="4">Muscle</tissue>
    </source>
</reference>
<feature type="compositionally biased region" description="Basic and acidic residues" evidence="3">
    <location>
        <begin position="107"/>
        <end position="119"/>
    </location>
</feature>
<dbReference type="SUPFAM" id="SSF51556">
    <property type="entry name" value="Metallo-dependent hydrolases"/>
    <property type="match status" value="1"/>
</dbReference>
<dbReference type="PANTHER" id="PTHR46363:SF1">
    <property type="entry name" value="DEOXYRIBONUCLEASE TATDN2-RELATED"/>
    <property type="match status" value="1"/>
</dbReference>
<dbReference type="CDD" id="cd01310">
    <property type="entry name" value="TatD_DNAse"/>
    <property type="match status" value="1"/>
</dbReference>
<dbReference type="Gene3D" id="3.20.20.140">
    <property type="entry name" value="Metal-dependent hydrolases"/>
    <property type="match status" value="1"/>
</dbReference>
<dbReference type="GO" id="GO:0016788">
    <property type="term" value="F:hydrolase activity, acting on ester bonds"/>
    <property type="evidence" value="ECO:0007669"/>
    <property type="project" value="InterPro"/>
</dbReference>
<dbReference type="Pfam" id="PF01026">
    <property type="entry name" value="TatD_DNase"/>
    <property type="match status" value="1"/>
</dbReference>
<feature type="compositionally biased region" description="Polar residues" evidence="3">
    <location>
        <begin position="67"/>
        <end position="88"/>
    </location>
</feature>
<proteinExistence type="inferred from homology"/>
<evidence type="ECO:0000313" key="5">
    <source>
        <dbReference type="Proteomes" id="UP001274896"/>
    </source>
</evidence>